<evidence type="ECO:0000313" key="7">
    <source>
        <dbReference type="Proteomes" id="UP000886748"/>
    </source>
</evidence>
<dbReference type="PRINTS" id="PR01006">
    <property type="entry name" value="FLGHOOKFLIE"/>
</dbReference>
<dbReference type="PANTHER" id="PTHR34653">
    <property type="match status" value="1"/>
</dbReference>
<comment type="similarity">
    <text evidence="2 4">Belongs to the FliE family.</text>
</comment>
<evidence type="ECO:0000256" key="3">
    <source>
        <dbReference type="ARBA" id="ARBA00023143"/>
    </source>
</evidence>
<name>A0A9D1N0M5_9CLOT</name>
<dbReference type="GO" id="GO:0003774">
    <property type="term" value="F:cytoskeletal motor activity"/>
    <property type="evidence" value="ECO:0007669"/>
    <property type="project" value="InterPro"/>
</dbReference>
<reference evidence="6" key="1">
    <citation type="submission" date="2020-10" db="EMBL/GenBank/DDBJ databases">
        <authorList>
            <person name="Gilroy R."/>
        </authorList>
    </citation>
    <scope>NUCLEOTIDE SEQUENCE</scope>
    <source>
        <strain evidence="6">CHK154-7741</strain>
    </source>
</reference>
<gene>
    <name evidence="4 6" type="primary">fliE</name>
    <name evidence="6" type="ORF">IAD26_05720</name>
</gene>
<comment type="subcellular location">
    <subcellularLocation>
        <location evidence="1 4">Bacterial flagellum basal body</location>
    </subcellularLocation>
</comment>
<accession>A0A9D1N0M5</accession>
<organism evidence="6 7">
    <name type="scientific">Candidatus Limenecus avicola</name>
    <dbReference type="NCBI Taxonomy" id="2840847"/>
    <lineage>
        <taxon>Bacteria</taxon>
        <taxon>Bacillati</taxon>
        <taxon>Bacillota</taxon>
        <taxon>Clostridia</taxon>
        <taxon>Eubacteriales</taxon>
        <taxon>Clostridiaceae</taxon>
        <taxon>Clostridiaceae incertae sedis</taxon>
        <taxon>Candidatus Limenecus</taxon>
    </lineage>
</organism>
<keyword evidence="6" id="KW-0969">Cilium</keyword>
<protein>
    <recommendedName>
        <fullName evidence="4 5">Flagellar hook-basal body complex protein FliE</fullName>
    </recommendedName>
</protein>
<dbReference type="PANTHER" id="PTHR34653:SF1">
    <property type="entry name" value="FLAGELLAR HOOK-BASAL BODY COMPLEX PROTEIN FLIE"/>
    <property type="match status" value="1"/>
</dbReference>
<evidence type="ECO:0000256" key="4">
    <source>
        <dbReference type="HAMAP-Rule" id="MF_00724"/>
    </source>
</evidence>
<reference evidence="6" key="2">
    <citation type="journal article" date="2021" name="PeerJ">
        <title>Extensive microbial diversity within the chicken gut microbiome revealed by metagenomics and culture.</title>
        <authorList>
            <person name="Gilroy R."/>
            <person name="Ravi A."/>
            <person name="Getino M."/>
            <person name="Pursley I."/>
            <person name="Horton D.L."/>
            <person name="Alikhan N.F."/>
            <person name="Baker D."/>
            <person name="Gharbi K."/>
            <person name="Hall N."/>
            <person name="Watson M."/>
            <person name="Adriaenssens E.M."/>
            <person name="Foster-Nyarko E."/>
            <person name="Jarju S."/>
            <person name="Secka A."/>
            <person name="Antonio M."/>
            <person name="Oren A."/>
            <person name="Chaudhuri R.R."/>
            <person name="La Ragione R."/>
            <person name="Hildebrand F."/>
            <person name="Pallen M.J."/>
        </authorList>
    </citation>
    <scope>NUCLEOTIDE SEQUENCE</scope>
    <source>
        <strain evidence="6">CHK154-7741</strain>
    </source>
</reference>
<dbReference type="EMBL" id="DVOD01000043">
    <property type="protein sequence ID" value="HIU92617.1"/>
    <property type="molecule type" value="Genomic_DNA"/>
</dbReference>
<comment type="caution">
    <text evidence="6">The sequence shown here is derived from an EMBL/GenBank/DDBJ whole genome shotgun (WGS) entry which is preliminary data.</text>
</comment>
<dbReference type="HAMAP" id="MF_00724">
    <property type="entry name" value="FliE"/>
    <property type="match status" value="1"/>
</dbReference>
<keyword evidence="6" id="KW-0966">Cell projection</keyword>
<evidence type="ECO:0000256" key="5">
    <source>
        <dbReference type="NCBIfam" id="TIGR00205"/>
    </source>
</evidence>
<keyword evidence="3 4" id="KW-0975">Bacterial flagellum</keyword>
<evidence type="ECO:0000256" key="2">
    <source>
        <dbReference type="ARBA" id="ARBA00009272"/>
    </source>
</evidence>
<proteinExistence type="inferred from homology"/>
<dbReference type="GO" id="GO:0005198">
    <property type="term" value="F:structural molecule activity"/>
    <property type="evidence" value="ECO:0007669"/>
    <property type="project" value="UniProtKB-UniRule"/>
</dbReference>
<dbReference type="Pfam" id="PF02049">
    <property type="entry name" value="FliE"/>
    <property type="match status" value="1"/>
</dbReference>
<dbReference type="InterPro" id="IPR001624">
    <property type="entry name" value="FliE"/>
</dbReference>
<sequence length="176" mass="19193">MQFNQIANNSIQNYNKIFSQQMDSFNISSDKNGMTAFDNVLNSKMQDAQSVVQGPIINTGIQMNVGLENMGISPIDKIEGNYEAQNSTQNPSRGKSNSAVENLANSFGQAFSNGLNDVNTSQNAAYEAAETFASGGDISVHEVMLASQKANLTMQMALQLRNRLVNAYNEINNVRV</sequence>
<dbReference type="GO" id="GO:0009425">
    <property type="term" value="C:bacterial-type flagellum basal body"/>
    <property type="evidence" value="ECO:0007669"/>
    <property type="project" value="UniProtKB-SubCell"/>
</dbReference>
<dbReference type="NCBIfam" id="TIGR00205">
    <property type="entry name" value="fliE"/>
    <property type="match status" value="1"/>
</dbReference>
<dbReference type="Proteomes" id="UP000886748">
    <property type="component" value="Unassembled WGS sequence"/>
</dbReference>
<dbReference type="GO" id="GO:0071973">
    <property type="term" value="P:bacterial-type flagellum-dependent cell motility"/>
    <property type="evidence" value="ECO:0007669"/>
    <property type="project" value="InterPro"/>
</dbReference>
<keyword evidence="6" id="KW-0282">Flagellum</keyword>
<dbReference type="AlphaFoldDB" id="A0A9D1N0M5"/>
<evidence type="ECO:0000256" key="1">
    <source>
        <dbReference type="ARBA" id="ARBA00004117"/>
    </source>
</evidence>
<evidence type="ECO:0000313" key="6">
    <source>
        <dbReference type="EMBL" id="HIU92617.1"/>
    </source>
</evidence>